<evidence type="ECO:0000256" key="5">
    <source>
        <dbReference type="ARBA" id="ARBA00022989"/>
    </source>
</evidence>
<feature type="transmembrane region" description="Helical" evidence="7">
    <location>
        <begin position="136"/>
        <end position="157"/>
    </location>
</feature>
<organism evidence="9 10">
    <name type="scientific">Amylolactobacillus amylotrophicus DSM 20534</name>
    <dbReference type="NCBI Taxonomy" id="1423722"/>
    <lineage>
        <taxon>Bacteria</taxon>
        <taxon>Bacillati</taxon>
        <taxon>Bacillota</taxon>
        <taxon>Bacilli</taxon>
        <taxon>Lactobacillales</taxon>
        <taxon>Lactobacillaceae</taxon>
        <taxon>Amylolactobacillus</taxon>
    </lineage>
</organism>
<comment type="similarity">
    <text evidence="7">Belongs to the binding-protein-dependent transport system permease family.</text>
</comment>
<feature type="transmembrane region" description="Helical" evidence="7">
    <location>
        <begin position="238"/>
        <end position="257"/>
    </location>
</feature>
<dbReference type="EMBL" id="AZCV01000010">
    <property type="protein sequence ID" value="KRK36799.1"/>
    <property type="molecule type" value="Genomic_DNA"/>
</dbReference>
<feature type="domain" description="ABC transmembrane type-1" evidence="8">
    <location>
        <begin position="68"/>
        <end position="257"/>
    </location>
</feature>
<dbReference type="InterPro" id="IPR000515">
    <property type="entry name" value="MetI-like"/>
</dbReference>
<keyword evidence="2 7" id="KW-0813">Transport</keyword>
<dbReference type="RefSeq" id="WP_056945840.1">
    <property type="nucleotide sequence ID" value="NZ_AZCV01000010.1"/>
</dbReference>
<dbReference type="SUPFAM" id="SSF161098">
    <property type="entry name" value="MetI-like"/>
    <property type="match status" value="1"/>
</dbReference>
<dbReference type="InterPro" id="IPR035906">
    <property type="entry name" value="MetI-like_sf"/>
</dbReference>
<dbReference type="Pfam" id="PF00528">
    <property type="entry name" value="BPD_transp_1"/>
    <property type="match status" value="1"/>
</dbReference>
<name>A0A0R1GS59_9LACO</name>
<evidence type="ECO:0000256" key="6">
    <source>
        <dbReference type="ARBA" id="ARBA00023136"/>
    </source>
</evidence>
<evidence type="ECO:0000256" key="3">
    <source>
        <dbReference type="ARBA" id="ARBA00022475"/>
    </source>
</evidence>
<dbReference type="Proteomes" id="UP000050909">
    <property type="component" value="Unassembled WGS sequence"/>
</dbReference>
<evidence type="ECO:0000256" key="4">
    <source>
        <dbReference type="ARBA" id="ARBA00022692"/>
    </source>
</evidence>
<sequence>MKKVITTLSYIFIIFMAIITIFPFIYMVLAGLMTYSEVTSLPPKIIPEVFQWHNYVAVFEKAPFLRYFTNTLFVSLVTTAATLITATLAAFAITSMEFKFKNAVLVIFVSLLMVPHEAIIFTNYNTISQMGLLNTYGALIIPFLTSIFYIYYLNTYFKGIGTTYYKAAKIDGASNLQYIWRILVPMAKPALTTVGILTFIASWNSFLWPLLVTNDKNMRLLNNGLSAFATESGSDVQLQLAAATLTVVPILIIYLIFRKEIIRGVAKNGVKG</sequence>
<keyword evidence="4 7" id="KW-0812">Transmembrane</keyword>
<keyword evidence="3" id="KW-1003">Cell membrane</keyword>
<dbReference type="PANTHER" id="PTHR43744">
    <property type="entry name" value="ABC TRANSPORTER PERMEASE PROTEIN MG189-RELATED-RELATED"/>
    <property type="match status" value="1"/>
</dbReference>
<comment type="caution">
    <text evidence="9">The sequence shown here is derived from an EMBL/GenBank/DDBJ whole genome shotgun (WGS) entry which is preliminary data.</text>
</comment>
<gene>
    <name evidence="9" type="ORF">FC62_GL000575</name>
</gene>
<comment type="subcellular location">
    <subcellularLocation>
        <location evidence="1 7">Cell membrane</location>
        <topology evidence="1 7">Multi-pass membrane protein</topology>
    </subcellularLocation>
</comment>
<evidence type="ECO:0000256" key="7">
    <source>
        <dbReference type="RuleBase" id="RU363032"/>
    </source>
</evidence>
<protein>
    <submittedName>
        <fullName evidence="9">Abc superfamily atp binding cassette transporter, permease protein</fullName>
    </submittedName>
</protein>
<evidence type="ECO:0000256" key="1">
    <source>
        <dbReference type="ARBA" id="ARBA00004651"/>
    </source>
</evidence>
<dbReference type="GO" id="GO:0005886">
    <property type="term" value="C:plasma membrane"/>
    <property type="evidence" value="ECO:0007669"/>
    <property type="project" value="UniProtKB-SubCell"/>
</dbReference>
<evidence type="ECO:0000259" key="8">
    <source>
        <dbReference type="PROSITE" id="PS50928"/>
    </source>
</evidence>
<dbReference type="Gene3D" id="1.10.3720.10">
    <property type="entry name" value="MetI-like"/>
    <property type="match status" value="1"/>
</dbReference>
<accession>A0A0R1GS59</accession>
<dbReference type="GO" id="GO:0055085">
    <property type="term" value="P:transmembrane transport"/>
    <property type="evidence" value="ECO:0007669"/>
    <property type="project" value="InterPro"/>
</dbReference>
<dbReference type="PANTHER" id="PTHR43744:SF12">
    <property type="entry name" value="ABC TRANSPORTER PERMEASE PROTEIN MG189-RELATED"/>
    <property type="match status" value="1"/>
</dbReference>
<proteinExistence type="inferred from homology"/>
<dbReference type="AlphaFoldDB" id="A0A0R1GS59"/>
<dbReference type="CDD" id="cd06261">
    <property type="entry name" value="TM_PBP2"/>
    <property type="match status" value="1"/>
</dbReference>
<feature type="transmembrane region" description="Helical" evidence="7">
    <location>
        <begin position="178"/>
        <end position="201"/>
    </location>
</feature>
<feature type="transmembrane region" description="Helical" evidence="7">
    <location>
        <begin position="72"/>
        <end position="91"/>
    </location>
</feature>
<keyword evidence="10" id="KW-1185">Reference proteome</keyword>
<evidence type="ECO:0000313" key="10">
    <source>
        <dbReference type="Proteomes" id="UP000050909"/>
    </source>
</evidence>
<feature type="transmembrane region" description="Helical" evidence="7">
    <location>
        <begin position="7"/>
        <end position="33"/>
    </location>
</feature>
<dbReference type="PROSITE" id="PS50928">
    <property type="entry name" value="ABC_TM1"/>
    <property type="match status" value="1"/>
</dbReference>
<reference evidence="9 10" key="1">
    <citation type="journal article" date="2015" name="Genome Announc.">
        <title>Expanding the biotechnology potential of lactobacilli through comparative genomics of 213 strains and associated genera.</title>
        <authorList>
            <person name="Sun Z."/>
            <person name="Harris H.M."/>
            <person name="McCann A."/>
            <person name="Guo C."/>
            <person name="Argimon S."/>
            <person name="Zhang W."/>
            <person name="Yang X."/>
            <person name="Jeffery I.B."/>
            <person name="Cooney J.C."/>
            <person name="Kagawa T.F."/>
            <person name="Liu W."/>
            <person name="Song Y."/>
            <person name="Salvetti E."/>
            <person name="Wrobel A."/>
            <person name="Rasinkangas P."/>
            <person name="Parkhill J."/>
            <person name="Rea M.C."/>
            <person name="O'Sullivan O."/>
            <person name="Ritari J."/>
            <person name="Douillard F.P."/>
            <person name="Paul Ross R."/>
            <person name="Yang R."/>
            <person name="Briner A.E."/>
            <person name="Felis G.E."/>
            <person name="de Vos W.M."/>
            <person name="Barrangou R."/>
            <person name="Klaenhammer T.R."/>
            <person name="Caufield P.W."/>
            <person name="Cui Y."/>
            <person name="Zhang H."/>
            <person name="O'Toole P.W."/>
        </authorList>
    </citation>
    <scope>NUCLEOTIDE SEQUENCE [LARGE SCALE GENOMIC DNA]</scope>
    <source>
        <strain evidence="9 10">DSM 20534</strain>
    </source>
</reference>
<evidence type="ECO:0000256" key="2">
    <source>
        <dbReference type="ARBA" id="ARBA00022448"/>
    </source>
</evidence>
<keyword evidence="6 7" id="KW-0472">Membrane</keyword>
<evidence type="ECO:0000313" key="9">
    <source>
        <dbReference type="EMBL" id="KRK36799.1"/>
    </source>
</evidence>
<dbReference type="PATRIC" id="fig|1423722.3.peg.586"/>
<keyword evidence="5 7" id="KW-1133">Transmembrane helix</keyword>
<feature type="transmembrane region" description="Helical" evidence="7">
    <location>
        <begin position="103"/>
        <end position="124"/>
    </location>
</feature>